<comment type="caution">
    <text evidence="4">The sequence shown here is derived from an EMBL/GenBank/DDBJ whole genome shotgun (WGS) entry which is preliminary data.</text>
</comment>
<name>A0ABQ9HPD0_9NEOP</name>
<evidence type="ECO:0000313" key="5">
    <source>
        <dbReference type="Proteomes" id="UP001159363"/>
    </source>
</evidence>
<dbReference type="Pfam" id="PF05225">
    <property type="entry name" value="HTH_psq"/>
    <property type="match status" value="1"/>
</dbReference>
<keyword evidence="2" id="KW-1133">Transmembrane helix</keyword>
<evidence type="ECO:0000256" key="1">
    <source>
        <dbReference type="ARBA" id="ARBA00004123"/>
    </source>
</evidence>
<dbReference type="InterPro" id="IPR009057">
    <property type="entry name" value="Homeodomain-like_sf"/>
</dbReference>
<sequence>MGKVDQRKWIPSKITKAIDAVWNKKMGWKKASKQFNVPKTTLMRLPNVKYGTPEEAAKTIRGRSTVLGKDLEEELVHYCLAVEAPFFFFLLGFLVMTCNNWEREITLNILLKTKLLGKSELVFFLNTTKSNCQKGSLLEHPIAVLLGSAKKTHRNSTTFWKMFMRKLNSLPTEFTMLMRVALLWYNLE</sequence>
<feature type="transmembrane region" description="Helical" evidence="2">
    <location>
        <begin position="75"/>
        <end position="96"/>
    </location>
</feature>
<keyword evidence="2" id="KW-0812">Transmembrane</keyword>
<keyword evidence="5" id="KW-1185">Reference proteome</keyword>
<dbReference type="SUPFAM" id="SSF46689">
    <property type="entry name" value="Homeodomain-like"/>
    <property type="match status" value="1"/>
</dbReference>
<organism evidence="4 5">
    <name type="scientific">Dryococelus australis</name>
    <dbReference type="NCBI Taxonomy" id="614101"/>
    <lineage>
        <taxon>Eukaryota</taxon>
        <taxon>Metazoa</taxon>
        <taxon>Ecdysozoa</taxon>
        <taxon>Arthropoda</taxon>
        <taxon>Hexapoda</taxon>
        <taxon>Insecta</taxon>
        <taxon>Pterygota</taxon>
        <taxon>Neoptera</taxon>
        <taxon>Polyneoptera</taxon>
        <taxon>Phasmatodea</taxon>
        <taxon>Verophasmatodea</taxon>
        <taxon>Anareolatae</taxon>
        <taxon>Phasmatidae</taxon>
        <taxon>Eurycanthinae</taxon>
        <taxon>Dryococelus</taxon>
    </lineage>
</organism>
<evidence type="ECO:0000256" key="2">
    <source>
        <dbReference type="SAM" id="Phobius"/>
    </source>
</evidence>
<evidence type="ECO:0000313" key="4">
    <source>
        <dbReference type="EMBL" id="KAJ8885788.1"/>
    </source>
</evidence>
<dbReference type="EMBL" id="JARBHB010000004">
    <property type="protein sequence ID" value="KAJ8885788.1"/>
    <property type="molecule type" value="Genomic_DNA"/>
</dbReference>
<dbReference type="InterPro" id="IPR007889">
    <property type="entry name" value="HTH_Psq"/>
</dbReference>
<feature type="domain" description="HTH psq-type" evidence="3">
    <location>
        <begin position="12"/>
        <end position="50"/>
    </location>
</feature>
<reference evidence="4 5" key="1">
    <citation type="submission" date="2023-02" db="EMBL/GenBank/DDBJ databases">
        <title>LHISI_Scaffold_Assembly.</title>
        <authorList>
            <person name="Stuart O.P."/>
            <person name="Cleave R."/>
            <person name="Magrath M.J.L."/>
            <person name="Mikheyev A.S."/>
        </authorList>
    </citation>
    <scope>NUCLEOTIDE SEQUENCE [LARGE SCALE GENOMIC DNA]</scope>
    <source>
        <strain evidence="4">Daus_M_001</strain>
        <tissue evidence="4">Leg muscle</tissue>
    </source>
</reference>
<dbReference type="Gene3D" id="1.10.10.60">
    <property type="entry name" value="Homeodomain-like"/>
    <property type="match status" value="1"/>
</dbReference>
<gene>
    <name evidence="4" type="ORF">PR048_011988</name>
</gene>
<dbReference type="Proteomes" id="UP001159363">
    <property type="component" value="Chromosome X"/>
</dbReference>
<proteinExistence type="predicted"/>
<accession>A0ABQ9HPD0</accession>
<protein>
    <recommendedName>
        <fullName evidence="3">HTH psq-type domain-containing protein</fullName>
    </recommendedName>
</protein>
<keyword evidence="2" id="KW-0472">Membrane</keyword>
<evidence type="ECO:0000259" key="3">
    <source>
        <dbReference type="Pfam" id="PF05225"/>
    </source>
</evidence>
<comment type="subcellular location">
    <subcellularLocation>
        <location evidence="1">Nucleus</location>
    </subcellularLocation>
</comment>